<organism evidence="5 6">
    <name type="scientific">Spirosoma radiotolerans</name>
    <dbReference type="NCBI Taxonomy" id="1379870"/>
    <lineage>
        <taxon>Bacteria</taxon>
        <taxon>Pseudomonadati</taxon>
        <taxon>Bacteroidota</taxon>
        <taxon>Cytophagia</taxon>
        <taxon>Cytophagales</taxon>
        <taxon>Cytophagaceae</taxon>
        <taxon>Spirosoma</taxon>
    </lineage>
</organism>
<keyword evidence="3" id="KW-0963">Cytoplasm</keyword>
<accession>A0A0E3ZXJ5</accession>
<dbReference type="Pfam" id="PF12697">
    <property type="entry name" value="Abhydrolase_6"/>
    <property type="match status" value="1"/>
</dbReference>
<evidence type="ECO:0000313" key="5">
    <source>
        <dbReference type="EMBL" id="AKD56420.1"/>
    </source>
</evidence>
<reference evidence="5 6" key="1">
    <citation type="journal article" date="2014" name="Curr. Microbiol.">
        <title>Spirosoma radiotolerans sp. nov., a gamma-radiation-resistant bacterium isolated from gamma ray-irradiated soil.</title>
        <authorList>
            <person name="Lee J.J."/>
            <person name="Srinivasan S."/>
            <person name="Lim S."/>
            <person name="Joe M."/>
            <person name="Im S."/>
            <person name="Bae S.I."/>
            <person name="Park K.R."/>
            <person name="Han J.H."/>
            <person name="Park S.H."/>
            <person name="Joo B.M."/>
            <person name="Park S.J."/>
            <person name="Kim M.K."/>
        </authorList>
    </citation>
    <scope>NUCLEOTIDE SEQUENCE [LARGE SCALE GENOMIC DNA]</scope>
    <source>
        <strain evidence="5 6">DG5A</strain>
    </source>
</reference>
<evidence type="ECO:0000313" key="6">
    <source>
        <dbReference type="Proteomes" id="UP000033054"/>
    </source>
</evidence>
<protein>
    <recommendedName>
        <fullName evidence="2">Maspardin</fullName>
    </recommendedName>
</protein>
<evidence type="ECO:0000256" key="1">
    <source>
        <dbReference type="ARBA" id="ARBA00004496"/>
    </source>
</evidence>
<comment type="subcellular location">
    <subcellularLocation>
        <location evidence="1">Cytoplasm</location>
    </subcellularLocation>
</comment>
<dbReference type="PANTHER" id="PTHR15913">
    <property type="entry name" value="ACID CLUSTER PROTEIN 33"/>
    <property type="match status" value="1"/>
</dbReference>
<name>A0A0E3ZXJ5_9BACT</name>
<keyword evidence="5" id="KW-0378">Hydrolase</keyword>
<dbReference type="InterPro" id="IPR029058">
    <property type="entry name" value="AB_hydrolase_fold"/>
</dbReference>
<gene>
    <name evidence="5" type="ORF">SD10_17400</name>
</gene>
<sequence length="303" mass="34325">MNKRLLWLLPVVLISAVYLYPTPKKDALDLYTGSDKTPINGLAAFRKRPTRTIDTQGYSWTYMTLGKGPRTILFLHGMTGGYDFWWQQMNAFSPNYRVISVTYPPVDNLSELGKGIMAILDKENVDSTVVVGSSLGGYLTQYLLATYPQRVTKAVLGNTFPKNDVYEELNHSRVSLASWLPEWAVMNALRQNLTNVVLPTSENNPLVGAQLLENAYGRMSKAQFLARYHCVIDKFQPIDGKQSAVPLLILESDNDPLILPELRAKLKQYYTTAQVHTFHQKGHFPYLNDPEEYNTVLRAFLSK</sequence>
<feature type="domain" description="AB hydrolase-1" evidence="4">
    <location>
        <begin position="72"/>
        <end position="294"/>
    </location>
</feature>
<dbReference type="SUPFAM" id="SSF53474">
    <property type="entry name" value="alpha/beta-Hydrolases"/>
    <property type="match status" value="1"/>
</dbReference>
<dbReference type="STRING" id="1379870.SD10_17400"/>
<keyword evidence="6" id="KW-1185">Reference proteome</keyword>
<dbReference type="RefSeq" id="WP_046575452.1">
    <property type="nucleotide sequence ID" value="NZ_CP010429.1"/>
</dbReference>
<evidence type="ECO:0000259" key="4">
    <source>
        <dbReference type="Pfam" id="PF12697"/>
    </source>
</evidence>
<dbReference type="PANTHER" id="PTHR15913:SF0">
    <property type="entry name" value="MASPARDIN"/>
    <property type="match status" value="1"/>
</dbReference>
<dbReference type="Proteomes" id="UP000033054">
    <property type="component" value="Chromosome"/>
</dbReference>
<dbReference type="OrthoDB" id="9799612at2"/>
<dbReference type="AlphaFoldDB" id="A0A0E3ZXJ5"/>
<dbReference type="GO" id="GO:0005737">
    <property type="term" value="C:cytoplasm"/>
    <property type="evidence" value="ECO:0007669"/>
    <property type="project" value="UniProtKB-SubCell"/>
</dbReference>
<dbReference type="PATRIC" id="fig|1379870.5.peg.3772"/>
<evidence type="ECO:0000256" key="3">
    <source>
        <dbReference type="ARBA" id="ARBA00022490"/>
    </source>
</evidence>
<dbReference type="Gene3D" id="3.40.50.1820">
    <property type="entry name" value="alpha/beta hydrolase"/>
    <property type="match status" value="1"/>
</dbReference>
<dbReference type="EMBL" id="CP010429">
    <property type="protein sequence ID" value="AKD56420.1"/>
    <property type="molecule type" value="Genomic_DNA"/>
</dbReference>
<dbReference type="HOGENOM" id="CLU_917998_0_0_10"/>
<dbReference type="InterPro" id="IPR000073">
    <property type="entry name" value="AB_hydrolase_1"/>
</dbReference>
<dbReference type="KEGG" id="srd:SD10_17400"/>
<dbReference type="GO" id="GO:0016787">
    <property type="term" value="F:hydrolase activity"/>
    <property type="evidence" value="ECO:0007669"/>
    <property type="project" value="UniProtKB-KW"/>
</dbReference>
<dbReference type="InterPro" id="IPR026151">
    <property type="entry name" value="Maspardin"/>
</dbReference>
<proteinExistence type="predicted"/>
<evidence type="ECO:0000256" key="2">
    <source>
        <dbReference type="ARBA" id="ARBA00020148"/>
    </source>
</evidence>